<name>A0A1K0F9E0_9ACTN</name>
<evidence type="ECO:0000313" key="2">
    <source>
        <dbReference type="EMBL" id="OJF09457.1"/>
    </source>
</evidence>
<sequence>MSNLAPMATHGNRRATIVARVDSGIATLEPDPARARGWTVCVDGVPQSYVDLGDPTHLAFEYVRKLATVLRVGAPAAVPLRILHLGGGGLTLPRWISATLPGAMQTVVEHDAPLLALVSRTLPWPPDVAVRVGEAREFVEGAAPGGYDVIITDVFQGAVLPASVATVGFAAAAARLLGPGGLLAMNLTDVPPLSHSRIQTATLRAAFDDVALIAAPGLLRGRRAGNVVLAAAAGSATLPVAALAAATARDPRPARVWHGAALTDFLGGAKARLDGYA</sequence>
<dbReference type="PANTHER" id="PTHR43317:SF1">
    <property type="entry name" value="THERMOSPERMINE SYNTHASE ACAULIS5"/>
    <property type="match status" value="1"/>
</dbReference>
<dbReference type="Gene3D" id="3.40.50.150">
    <property type="entry name" value="Vaccinia Virus protein VP39"/>
    <property type="match status" value="1"/>
</dbReference>
<accession>A0A1K0F9E0</accession>
<dbReference type="EMBL" id="MEIA01000565">
    <property type="protein sequence ID" value="OJF09457.1"/>
    <property type="molecule type" value="Genomic_DNA"/>
</dbReference>
<organism evidence="2 3">
    <name type="scientific">Couchioplanes caeruleus subsp. caeruleus</name>
    <dbReference type="NCBI Taxonomy" id="56427"/>
    <lineage>
        <taxon>Bacteria</taxon>
        <taxon>Bacillati</taxon>
        <taxon>Actinomycetota</taxon>
        <taxon>Actinomycetes</taxon>
        <taxon>Micromonosporales</taxon>
        <taxon>Micromonosporaceae</taxon>
        <taxon>Couchioplanes</taxon>
    </lineage>
</organism>
<evidence type="ECO:0000256" key="1">
    <source>
        <dbReference type="ARBA" id="ARBA00023115"/>
    </source>
</evidence>
<proteinExistence type="predicted"/>
<keyword evidence="3" id="KW-1185">Reference proteome</keyword>
<keyword evidence="1" id="KW-0620">Polyamine biosynthesis</keyword>
<comment type="caution">
    <text evidence="2">The sequence shown here is derived from an EMBL/GenBank/DDBJ whole genome shotgun (WGS) entry which is preliminary data.</text>
</comment>
<dbReference type="NCBIfam" id="NF037959">
    <property type="entry name" value="MFS_SpdSyn"/>
    <property type="match status" value="1"/>
</dbReference>
<gene>
    <name evidence="2" type="ORF">BG844_37460</name>
</gene>
<dbReference type="SUPFAM" id="SSF53335">
    <property type="entry name" value="S-adenosyl-L-methionine-dependent methyltransferases"/>
    <property type="match status" value="1"/>
</dbReference>
<evidence type="ECO:0008006" key="4">
    <source>
        <dbReference type="Google" id="ProtNLM"/>
    </source>
</evidence>
<dbReference type="AlphaFoldDB" id="A0A1K0F9E0"/>
<dbReference type="PANTHER" id="PTHR43317">
    <property type="entry name" value="THERMOSPERMINE SYNTHASE ACAULIS5"/>
    <property type="match status" value="1"/>
</dbReference>
<dbReference type="InterPro" id="IPR029063">
    <property type="entry name" value="SAM-dependent_MTases_sf"/>
</dbReference>
<dbReference type="Proteomes" id="UP000182486">
    <property type="component" value="Unassembled WGS sequence"/>
</dbReference>
<dbReference type="GO" id="GO:0006596">
    <property type="term" value="P:polyamine biosynthetic process"/>
    <property type="evidence" value="ECO:0007669"/>
    <property type="project" value="UniProtKB-KW"/>
</dbReference>
<evidence type="ECO:0000313" key="3">
    <source>
        <dbReference type="Proteomes" id="UP000182486"/>
    </source>
</evidence>
<reference evidence="2 3" key="1">
    <citation type="submission" date="2016-09" db="EMBL/GenBank/DDBJ databases">
        <title>Couchioplanes caeruleus draft genome sequence.</title>
        <authorList>
            <person name="Sheehan J."/>
            <person name="Caffrey P."/>
        </authorList>
    </citation>
    <scope>NUCLEOTIDE SEQUENCE [LARGE SCALE GENOMIC DNA]</scope>
    <source>
        <strain evidence="2 3">DSM 43634</strain>
    </source>
</reference>
<protein>
    <recommendedName>
        <fullName evidence="4">Spermidine synthase</fullName>
    </recommendedName>
</protein>